<evidence type="ECO:0000256" key="1">
    <source>
        <dbReference type="PIRSR" id="PIRSR005902-1"/>
    </source>
</evidence>
<reference evidence="2 3" key="1">
    <citation type="journal article" date="2016" name="Sci. Rep.">
        <title>Metabolic traits of an uncultured archaeal lineage -MSBL1- from brine pools of the Red Sea.</title>
        <authorList>
            <person name="Mwirichia R."/>
            <person name="Alam I."/>
            <person name="Rashid M."/>
            <person name="Vinu M."/>
            <person name="Ba-Alawi W."/>
            <person name="Anthony Kamau A."/>
            <person name="Kamanda Ngugi D."/>
            <person name="Goker M."/>
            <person name="Klenk H.P."/>
            <person name="Bajic V."/>
            <person name="Stingl U."/>
        </authorList>
    </citation>
    <scope>NUCLEOTIDE SEQUENCE [LARGE SCALE GENOMIC DNA]</scope>
    <source>
        <strain evidence="2">SCGC-AAA382N08</strain>
    </source>
</reference>
<feature type="binding site" evidence="1">
    <location>
        <position position="132"/>
    </location>
    <ligand>
        <name>a divalent metal cation</name>
        <dbReference type="ChEBI" id="CHEBI:60240"/>
        <label>2</label>
    </ligand>
</feature>
<sequence>MEVETFFDCHWHAVLHDEETIKQKVDYARKVGVDKIIGVPLDFNSSLDLLDISERFAEIYPTAGVHPKNALEMKEEDIEAVTDLLGRSEIVAAGEIGVDKHFLVEKSESKQLKVFRKIMDEAVEYNLPLILHCPRAEPLVFREVREKNVQNAVFHWYTGPLEILKMILDIEGYYVSVTPSVVYSGKMQKTVDIATLDSILLESDGPVEYRDLG</sequence>
<accession>A0A133VQE2</accession>
<dbReference type="GO" id="GO:0046872">
    <property type="term" value="F:metal ion binding"/>
    <property type="evidence" value="ECO:0007669"/>
    <property type="project" value="UniProtKB-KW"/>
</dbReference>
<keyword evidence="3" id="KW-1185">Reference proteome</keyword>
<dbReference type="PIRSF" id="PIRSF005902">
    <property type="entry name" value="DNase_TatD"/>
    <property type="match status" value="1"/>
</dbReference>
<dbReference type="Pfam" id="PF01026">
    <property type="entry name" value="TatD_DNase"/>
    <property type="match status" value="1"/>
</dbReference>
<dbReference type="AlphaFoldDB" id="A0A133VQE2"/>
<dbReference type="PANTHER" id="PTHR46124">
    <property type="entry name" value="D-AMINOACYL-TRNA DEACYLASE"/>
    <property type="match status" value="1"/>
</dbReference>
<feature type="binding site" evidence="1">
    <location>
        <position position="155"/>
    </location>
    <ligand>
        <name>a divalent metal cation</name>
        <dbReference type="ChEBI" id="CHEBI:60240"/>
        <label>2</label>
    </ligand>
</feature>
<evidence type="ECO:0008006" key="4">
    <source>
        <dbReference type="Google" id="ProtNLM"/>
    </source>
</evidence>
<organism evidence="2 3">
    <name type="scientific">candidate division MSBL1 archaeon SCGC-AAA382N08</name>
    <dbReference type="NCBI Taxonomy" id="1698285"/>
    <lineage>
        <taxon>Archaea</taxon>
        <taxon>Methanobacteriati</taxon>
        <taxon>Methanobacteriota</taxon>
        <taxon>candidate division MSBL1</taxon>
    </lineage>
</organism>
<dbReference type="CDD" id="cd01310">
    <property type="entry name" value="TatD_DNAse"/>
    <property type="match status" value="1"/>
</dbReference>
<feature type="binding site" evidence="1">
    <location>
        <position position="204"/>
    </location>
    <ligand>
        <name>a divalent metal cation</name>
        <dbReference type="ChEBI" id="CHEBI:60240"/>
        <label>1</label>
    </ligand>
</feature>
<dbReference type="InterPro" id="IPR032466">
    <property type="entry name" value="Metal_Hydrolase"/>
</dbReference>
<evidence type="ECO:0000313" key="2">
    <source>
        <dbReference type="EMBL" id="KXB08650.1"/>
    </source>
</evidence>
<dbReference type="Proteomes" id="UP000070175">
    <property type="component" value="Unassembled WGS sequence"/>
</dbReference>
<dbReference type="SUPFAM" id="SSF51556">
    <property type="entry name" value="Metallo-dependent hydrolases"/>
    <property type="match status" value="1"/>
</dbReference>
<feature type="binding site" evidence="1">
    <location>
        <position position="10"/>
    </location>
    <ligand>
        <name>a divalent metal cation</name>
        <dbReference type="ChEBI" id="CHEBI:60240"/>
        <label>1</label>
    </ligand>
</feature>
<feature type="binding site" evidence="1">
    <location>
        <position position="12"/>
    </location>
    <ligand>
        <name>a divalent metal cation</name>
        <dbReference type="ChEBI" id="CHEBI:60240"/>
        <label>1</label>
    </ligand>
</feature>
<gene>
    <name evidence="2" type="ORF">AKJ56_00640</name>
</gene>
<dbReference type="GO" id="GO:0016788">
    <property type="term" value="F:hydrolase activity, acting on ester bonds"/>
    <property type="evidence" value="ECO:0007669"/>
    <property type="project" value="InterPro"/>
</dbReference>
<comment type="caution">
    <text evidence="2">The sequence shown here is derived from an EMBL/GenBank/DDBJ whole genome shotgun (WGS) entry which is preliminary data.</text>
</comment>
<evidence type="ECO:0000313" key="3">
    <source>
        <dbReference type="Proteomes" id="UP000070175"/>
    </source>
</evidence>
<dbReference type="Gene3D" id="3.20.20.140">
    <property type="entry name" value="Metal-dependent hydrolases"/>
    <property type="match status" value="1"/>
</dbReference>
<dbReference type="InterPro" id="IPR001130">
    <property type="entry name" value="TatD-like"/>
</dbReference>
<keyword evidence="1" id="KW-0479">Metal-binding</keyword>
<dbReference type="EMBL" id="LHYJ01000006">
    <property type="protein sequence ID" value="KXB08650.1"/>
    <property type="molecule type" value="Genomic_DNA"/>
</dbReference>
<dbReference type="PATRIC" id="fig|1698285.3.peg.520"/>
<protein>
    <recommendedName>
        <fullName evidence="4">Hydrolase TatD</fullName>
    </recommendedName>
</protein>
<proteinExistence type="predicted"/>
<dbReference type="PANTHER" id="PTHR46124:SF2">
    <property type="entry name" value="D-AMINOACYL-TRNA DEACYLASE"/>
    <property type="match status" value="1"/>
</dbReference>
<name>A0A133VQE2_9EURY</name>
<feature type="binding site" evidence="1">
    <location>
        <position position="95"/>
    </location>
    <ligand>
        <name>a divalent metal cation</name>
        <dbReference type="ChEBI" id="CHEBI:60240"/>
        <label>1</label>
    </ligand>
</feature>